<dbReference type="GO" id="GO:0009007">
    <property type="term" value="F:site-specific DNA-methyltransferase (adenine-specific) activity"/>
    <property type="evidence" value="ECO:0007669"/>
    <property type="project" value="InterPro"/>
</dbReference>
<reference evidence="1 2" key="1">
    <citation type="journal article" date="2015" name="Nature">
        <title>rRNA introns, odd ribosomes, and small enigmatic genomes across a large radiation of phyla.</title>
        <authorList>
            <person name="Brown C.T."/>
            <person name="Hug L.A."/>
            <person name="Thomas B.C."/>
            <person name="Sharon I."/>
            <person name="Castelle C.J."/>
            <person name="Singh A."/>
            <person name="Wilkins M.J."/>
            <person name="Williams K.H."/>
            <person name="Banfield J.F."/>
        </authorList>
    </citation>
    <scope>NUCLEOTIDE SEQUENCE [LARGE SCALE GENOMIC DNA]</scope>
</reference>
<proteinExistence type="predicted"/>
<accession>A0A0G1W3Q6</accession>
<evidence type="ECO:0008006" key="3">
    <source>
        <dbReference type="Google" id="ProtNLM"/>
    </source>
</evidence>
<comment type="caution">
    <text evidence="1">The sequence shown here is derived from an EMBL/GenBank/DDBJ whole genome shotgun (WGS) entry which is preliminary data.</text>
</comment>
<dbReference type="GO" id="GO:0009307">
    <property type="term" value="P:DNA restriction-modification system"/>
    <property type="evidence" value="ECO:0007669"/>
    <property type="project" value="InterPro"/>
</dbReference>
<dbReference type="InterPro" id="IPR008593">
    <property type="entry name" value="Dam_MeTrfase"/>
</dbReference>
<dbReference type="EMBL" id="LCQD01000003">
    <property type="protein sequence ID" value="KKW13195.1"/>
    <property type="molecule type" value="Genomic_DNA"/>
</dbReference>
<sequence>MSMDNSERKAPTGFIGNVKSRDKMDLGWQTPPELLYPVATYFGGQIPFDVCTTKDNPVNAAEFWTPDVNALNCIWPGSCFCNPPYGKSMRAWVEKAVEQSSSGTEIILLLSAARWEQGWWQEFISKARHVCFIRGRVSFIRPGTGDRVSGNTYANMFVGLGIRRQDDWVEAFKQVGLCMYWSSLNDVPTHTAYQQYLKRS</sequence>
<gene>
    <name evidence="1" type="ORF">UY48_C0003G0017</name>
</gene>
<organism evidence="1 2">
    <name type="scientific">Candidatus Gottesmanbacteria bacterium GW2011_GWB1_49_7</name>
    <dbReference type="NCBI Taxonomy" id="1618448"/>
    <lineage>
        <taxon>Bacteria</taxon>
        <taxon>Candidatus Gottesmaniibacteriota</taxon>
    </lineage>
</organism>
<name>A0A0G1W3Q6_9BACT</name>
<dbReference type="Proteomes" id="UP000034588">
    <property type="component" value="Unassembled WGS sequence"/>
</dbReference>
<evidence type="ECO:0000313" key="1">
    <source>
        <dbReference type="EMBL" id="KKW13195.1"/>
    </source>
</evidence>
<protein>
    <recommendedName>
        <fullName evidence="3">Phage N-6-adenine-methyltransferase</fullName>
    </recommendedName>
</protein>
<dbReference type="AlphaFoldDB" id="A0A0G1W3Q6"/>
<dbReference type="GO" id="GO:0003677">
    <property type="term" value="F:DNA binding"/>
    <property type="evidence" value="ECO:0007669"/>
    <property type="project" value="InterPro"/>
</dbReference>
<dbReference type="Pfam" id="PF05869">
    <property type="entry name" value="Dam"/>
    <property type="match status" value="1"/>
</dbReference>
<evidence type="ECO:0000313" key="2">
    <source>
        <dbReference type="Proteomes" id="UP000034588"/>
    </source>
</evidence>